<evidence type="ECO:0000313" key="3">
    <source>
        <dbReference type="Proteomes" id="UP001497382"/>
    </source>
</evidence>
<comment type="caution">
    <text evidence="2">The sequence shown here is derived from an EMBL/GenBank/DDBJ whole genome shotgun (WGS) entry which is preliminary data.</text>
</comment>
<reference evidence="2 3" key="1">
    <citation type="submission" date="2024-04" db="EMBL/GenBank/DDBJ databases">
        <authorList>
            <person name="Rising A."/>
            <person name="Reimegard J."/>
            <person name="Sonavane S."/>
            <person name="Akerstrom W."/>
            <person name="Nylinder S."/>
            <person name="Hedman E."/>
            <person name="Kallberg Y."/>
        </authorList>
    </citation>
    <scope>NUCLEOTIDE SEQUENCE [LARGE SCALE GENOMIC DNA]</scope>
</reference>
<dbReference type="AlphaFoldDB" id="A0AAV2ANP7"/>
<feature type="region of interest" description="Disordered" evidence="1">
    <location>
        <begin position="1"/>
        <end position="22"/>
    </location>
</feature>
<accession>A0AAV2ANP7</accession>
<protein>
    <submittedName>
        <fullName evidence="2">Uncharacterized protein</fullName>
    </submittedName>
</protein>
<dbReference type="EMBL" id="CAXIEN010000189">
    <property type="protein sequence ID" value="CAL1285231.1"/>
    <property type="molecule type" value="Genomic_DNA"/>
</dbReference>
<proteinExistence type="predicted"/>
<organism evidence="2 3">
    <name type="scientific">Larinioides sclopetarius</name>
    <dbReference type="NCBI Taxonomy" id="280406"/>
    <lineage>
        <taxon>Eukaryota</taxon>
        <taxon>Metazoa</taxon>
        <taxon>Ecdysozoa</taxon>
        <taxon>Arthropoda</taxon>
        <taxon>Chelicerata</taxon>
        <taxon>Arachnida</taxon>
        <taxon>Araneae</taxon>
        <taxon>Araneomorphae</taxon>
        <taxon>Entelegynae</taxon>
        <taxon>Araneoidea</taxon>
        <taxon>Araneidae</taxon>
        <taxon>Larinioides</taxon>
    </lineage>
</organism>
<dbReference type="Proteomes" id="UP001497382">
    <property type="component" value="Unassembled WGS sequence"/>
</dbReference>
<evidence type="ECO:0000313" key="2">
    <source>
        <dbReference type="EMBL" id="CAL1285231.1"/>
    </source>
</evidence>
<keyword evidence="3" id="KW-1185">Reference proteome</keyword>
<feature type="non-terminal residue" evidence="2">
    <location>
        <position position="43"/>
    </location>
</feature>
<sequence>MQDPVKEYAAPKLRKHASATGPPSPLWSLPCIRCNAKSMESPK</sequence>
<gene>
    <name evidence="2" type="ORF">LARSCL_LOCUS13586</name>
</gene>
<evidence type="ECO:0000256" key="1">
    <source>
        <dbReference type="SAM" id="MobiDB-lite"/>
    </source>
</evidence>
<name>A0AAV2ANP7_9ARAC</name>